<proteinExistence type="predicted"/>
<dbReference type="NCBIfam" id="NF003421">
    <property type="entry name" value="PRK04860.1"/>
    <property type="match status" value="1"/>
</dbReference>
<dbReference type="RefSeq" id="WP_073321620.1">
    <property type="nucleotide sequence ID" value="NZ_FQWD01000003.1"/>
</dbReference>
<gene>
    <name evidence="2" type="ORF">SAMN05216361_1935</name>
</gene>
<dbReference type="SMART" id="SM00731">
    <property type="entry name" value="SprT"/>
    <property type="match status" value="1"/>
</dbReference>
<dbReference type="Pfam" id="PF10263">
    <property type="entry name" value="SprT-like"/>
    <property type="match status" value="1"/>
</dbReference>
<feature type="domain" description="SprT-like" evidence="1">
    <location>
        <begin position="12"/>
        <end position="161"/>
    </location>
</feature>
<reference evidence="3" key="1">
    <citation type="submission" date="2016-11" db="EMBL/GenBank/DDBJ databases">
        <authorList>
            <person name="Varghese N."/>
            <person name="Submissions S."/>
        </authorList>
    </citation>
    <scope>NUCLEOTIDE SEQUENCE [LARGE SCALE GENOMIC DNA]</scope>
    <source>
        <strain evidence="3">CGMCC 1.8995</strain>
    </source>
</reference>
<dbReference type="GO" id="GO:0006950">
    <property type="term" value="P:response to stress"/>
    <property type="evidence" value="ECO:0007669"/>
    <property type="project" value="UniProtKB-ARBA"/>
</dbReference>
<dbReference type="PANTHER" id="PTHR38773:SF1">
    <property type="entry name" value="PROTEIN SPRT"/>
    <property type="match status" value="1"/>
</dbReference>
<name>A0A1M5J442_9ALTE</name>
<evidence type="ECO:0000313" key="2">
    <source>
        <dbReference type="EMBL" id="SHG35346.1"/>
    </source>
</evidence>
<dbReference type="PANTHER" id="PTHR38773">
    <property type="entry name" value="PROTEIN SPRT"/>
    <property type="match status" value="1"/>
</dbReference>
<dbReference type="InterPro" id="IPR035240">
    <property type="entry name" value="SprT_Zn_ribbon"/>
</dbReference>
<protein>
    <submittedName>
        <fullName evidence="2">SprT protein</fullName>
    </submittedName>
</protein>
<organism evidence="2 3">
    <name type="scientific">Marisediminitalea aggregata</name>
    <dbReference type="NCBI Taxonomy" id="634436"/>
    <lineage>
        <taxon>Bacteria</taxon>
        <taxon>Pseudomonadati</taxon>
        <taxon>Pseudomonadota</taxon>
        <taxon>Gammaproteobacteria</taxon>
        <taxon>Alteromonadales</taxon>
        <taxon>Alteromonadaceae</taxon>
        <taxon>Marisediminitalea</taxon>
    </lineage>
</organism>
<evidence type="ECO:0000313" key="3">
    <source>
        <dbReference type="Proteomes" id="UP000184520"/>
    </source>
</evidence>
<dbReference type="Proteomes" id="UP000184520">
    <property type="component" value="Unassembled WGS sequence"/>
</dbReference>
<dbReference type="STRING" id="634436.SAMN05216361_1935"/>
<evidence type="ECO:0000259" key="1">
    <source>
        <dbReference type="SMART" id="SM00731"/>
    </source>
</evidence>
<dbReference type="InterPro" id="IPR006640">
    <property type="entry name" value="SprT-like_domain"/>
</dbReference>
<keyword evidence="3" id="KW-1185">Reference proteome</keyword>
<dbReference type="AlphaFoldDB" id="A0A1M5J442"/>
<dbReference type="OrthoDB" id="267364at2"/>
<dbReference type="EMBL" id="FQWD01000003">
    <property type="protein sequence ID" value="SHG35346.1"/>
    <property type="molecule type" value="Genomic_DNA"/>
</dbReference>
<sequence>MINELDKTDIERRLKDLYAKAALYFNRSFPAPLVTYRRSGKHAGTAFLQQNRINLHPTLFAHNKEAYFSDVIPHEVSHLLVYQIHGRVKPHGIEWQSMMSDVFGCEPNTRHTFDLGPLQLKSFTYACACGPVELSVRRHNAVMRGKQQYMCRQCGARLTRLIEQPEPKTNCG</sequence>
<accession>A0A1M5J442</accession>
<dbReference type="Pfam" id="PF17283">
    <property type="entry name" value="Zn_ribbon_SprT"/>
    <property type="match status" value="1"/>
</dbReference>